<sequence length="330" mass="36925">MIRYGVIGTNFITDWFVEAGQATNDFKLTAVYSRTEERAKEFAQKHGAKHTFTQLEDMAASHEIDAVYIASPTALHAEQAILCMQHGKHVLCEKPIASHDKEVADMIQTAEKYGVVLMEAVKNTALPNFKNLREAIGKISPIRRIVTNYCQYSSRYDAYKEGNVLNAFKPGLSNGSIMDIGLYCLYPIIDLFGKPENVQATGIMLESGVDGEGTVILTYPEMEGVAMYSKITNSRLPSEIQGENGTIVIDHIQTLSDIRIYYRDGSEEIISEDQIKPTMTYEIEAFHKRISSQITDDEINSLSTSLSTSQVMTEARDQLKVRFPADQSRL</sequence>
<evidence type="ECO:0000313" key="3">
    <source>
        <dbReference type="EMBL" id="MCR6098671.1"/>
    </source>
</evidence>
<dbReference type="Gene3D" id="3.30.360.10">
    <property type="entry name" value="Dihydrodipicolinate Reductase, domain 2"/>
    <property type="match status" value="1"/>
</dbReference>
<name>A0A9Q4G0N0_SALAG</name>
<protein>
    <submittedName>
        <fullName evidence="3">Gfo/Idh/MocA family oxidoreductase</fullName>
    </submittedName>
</protein>
<dbReference type="AlphaFoldDB" id="A0A9Q4G0N0"/>
<dbReference type="RefSeq" id="WP_257823063.1">
    <property type="nucleotide sequence ID" value="NZ_JABXYM010000002.1"/>
</dbReference>
<comment type="caution">
    <text evidence="3">The sequence shown here is derived from an EMBL/GenBank/DDBJ whole genome shotgun (WGS) entry which is preliminary data.</text>
</comment>
<gene>
    <name evidence="3" type="ORF">HXA33_19360</name>
</gene>
<evidence type="ECO:0000313" key="4">
    <source>
        <dbReference type="Proteomes" id="UP001057753"/>
    </source>
</evidence>
<dbReference type="Pfam" id="PF01408">
    <property type="entry name" value="GFO_IDH_MocA"/>
    <property type="match status" value="1"/>
</dbReference>
<organism evidence="3 4">
    <name type="scientific">Salipaludibacillus agaradhaerens</name>
    <name type="common">Bacillus agaradhaerens</name>
    <dbReference type="NCBI Taxonomy" id="76935"/>
    <lineage>
        <taxon>Bacteria</taxon>
        <taxon>Bacillati</taxon>
        <taxon>Bacillota</taxon>
        <taxon>Bacilli</taxon>
        <taxon>Bacillales</taxon>
        <taxon>Bacillaceae</taxon>
    </lineage>
</organism>
<reference evidence="3" key="1">
    <citation type="submission" date="2020-06" db="EMBL/GenBank/DDBJ databases">
        <title>Insight into the genomes of haloalkaliphilic bacilli from Kenyan soda lakes.</title>
        <authorList>
            <person name="Mwirichia R."/>
            <person name="Villamizar G.C."/>
            <person name="Poehlein A."/>
            <person name="Mugweru J."/>
            <person name="Kipnyargis A."/>
            <person name="Kiplimo D."/>
            <person name="Orwa P."/>
            <person name="Daniel R."/>
        </authorList>
    </citation>
    <scope>NUCLEOTIDE SEQUENCE</scope>
    <source>
        <strain evidence="3">B1096_S55</strain>
    </source>
</reference>
<dbReference type="EMBL" id="JABXYM010000002">
    <property type="protein sequence ID" value="MCR6098671.1"/>
    <property type="molecule type" value="Genomic_DNA"/>
</dbReference>
<dbReference type="InterPro" id="IPR000683">
    <property type="entry name" value="Gfo/Idh/MocA-like_OxRdtase_N"/>
</dbReference>
<dbReference type="PANTHER" id="PTHR43054">
    <property type="match status" value="1"/>
</dbReference>
<evidence type="ECO:0000259" key="2">
    <source>
        <dbReference type="Pfam" id="PF22725"/>
    </source>
</evidence>
<keyword evidence="4" id="KW-1185">Reference proteome</keyword>
<feature type="domain" description="Gfo/Idh/MocA-like oxidoreductase N-terminal" evidence="1">
    <location>
        <begin position="2"/>
        <end position="119"/>
    </location>
</feature>
<dbReference type="SUPFAM" id="SSF51735">
    <property type="entry name" value="NAD(P)-binding Rossmann-fold domains"/>
    <property type="match status" value="1"/>
</dbReference>
<dbReference type="InterPro" id="IPR055170">
    <property type="entry name" value="GFO_IDH_MocA-like_dom"/>
</dbReference>
<feature type="domain" description="GFO/IDH/MocA-like oxidoreductase" evidence="2">
    <location>
        <begin position="137"/>
        <end position="248"/>
    </location>
</feature>
<dbReference type="Proteomes" id="UP001057753">
    <property type="component" value="Unassembled WGS sequence"/>
</dbReference>
<accession>A0A9Q4G0N0</accession>
<dbReference type="PANTHER" id="PTHR43054:SF1">
    <property type="entry name" value="SCYLLO-INOSITOL 2-DEHYDROGENASE (NADP(+)) IOLU"/>
    <property type="match status" value="1"/>
</dbReference>
<dbReference type="Gene3D" id="3.40.50.720">
    <property type="entry name" value="NAD(P)-binding Rossmann-like Domain"/>
    <property type="match status" value="1"/>
</dbReference>
<dbReference type="InterPro" id="IPR036291">
    <property type="entry name" value="NAD(P)-bd_dom_sf"/>
</dbReference>
<evidence type="ECO:0000259" key="1">
    <source>
        <dbReference type="Pfam" id="PF01408"/>
    </source>
</evidence>
<dbReference type="SUPFAM" id="SSF55347">
    <property type="entry name" value="Glyceraldehyde-3-phosphate dehydrogenase-like, C-terminal domain"/>
    <property type="match status" value="1"/>
</dbReference>
<dbReference type="Pfam" id="PF22725">
    <property type="entry name" value="GFO_IDH_MocA_C3"/>
    <property type="match status" value="1"/>
</dbReference>
<dbReference type="GO" id="GO:0000166">
    <property type="term" value="F:nucleotide binding"/>
    <property type="evidence" value="ECO:0007669"/>
    <property type="project" value="InterPro"/>
</dbReference>
<proteinExistence type="predicted"/>